<evidence type="ECO:0000313" key="1">
    <source>
        <dbReference type="EMBL" id="UOX34418.1"/>
    </source>
</evidence>
<sequence length="274" mass="31087">MKKIFLSFTFVTILSLISCKEEVKKEETTLQETETIETPTKEVTPFTKDIETAHKKNDFLSKEAVSYTIVVKFGGQDYLDAKFTQSVDGTMIKMEKADGETIIYDGTEVYTNKADGDLGRARFDIFTWSYFFALPYKLNDNGTIWSDFTNKPFYGEEVPTGKLSFESNIGDAPDDWYVAYKNPNNNYLVGAAYIVSYGKGKEKAEEEPHAVKYNNFTEVEGIPFSTDWTYHMWTNETGFGDLIGEAKLSNITFSKLNTEVFKKPSDATIVPLNK</sequence>
<reference evidence="1" key="2">
    <citation type="submission" date="2022-04" db="EMBL/GenBank/DDBJ databases">
        <title>Complete Genome Sequence of Flavobacterium sediminilitoris YSM-43, Isolated from a Tidal Sediment.</title>
        <authorList>
            <person name="Lee P.A."/>
        </authorList>
    </citation>
    <scope>NUCLEOTIDE SEQUENCE</scope>
    <source>
        <strain evidence="1">YSM-43</strain>
    </source>
</reference>
<dbReference type="Proteomes" id="UP000830454">
    <property type="component" value="Chromosome"/>
</dbReference>
<accession>A0ABY4HPB5</accession>
<dbReference type="PROSITE" id="PS51257">
    <property type="entry name" value="PROKAR_LIPOPROTEIN"/>
    <property type="match status" value="1"/>
</dbReference>
<proteinExistence type="predicted"/>
<gene>
    <name evidence="1" type="ORF">LXD69_02620</name>
</gene>
<keyword evidence="2" id="KW-1185">Reference proteome</keyword>
<dbReference type="RefSeq" id="WP_246917334.1">
    <property type="nucleotide sequence ID" value="NZ_CP090145.1"/>
</dbReference>
<organism evidence="1 2">
    <name type="scientific">Flavobacterium sediminilitoris</name>
    <dbReference type="NCBI Taxonomy" id="2024526"/>
    <lineage>
        <taxon>Bacteria</taxon>
        <taxon>Pseudomonadati</taxon>
        <taxon>Bacteroidota</taxon>
        <taxon>Flavobacteriia</taxon>
        <taxon>Flavobacteriales</taxon>
        <taxon>Flavobacteriaceae</taxon>
        <taxon>Flavobacterium</taxon>
    </lineage>
</organism>
<dbReference type="EMBL" id="CP090145">
    <property type="protein sequence ID" value="UOX34418.1"/>
    <property type="molecule type" value="Genomic_DNA"/>
</dbReference>
<reference evidence="1" key="1">
    <citation type="submission" date="2021-12" db="EMBL/GenBank/DDBJ databases">
        <authorList>
            <person name="Cha I.-T."/>
            <person name="Lee K.-E."/>
            <person name="Park S.-J."/>
        </authorList>
    </citation>
    <scope>NUCLEOTIDE SEQUENCE</scope>
    <source>
        <strain evidence="1">YSM-43</strain>
    </source>
</reference>
<evidence type="ECO:0000313" key="2">
    <source>
        <dbReference type="Proteomes" id="UP000830454"/>
    </source>
</evidence>
<protein>
    <submittedName>
        <fullName evidence="1">Heat-shock protein Hsp90</fullName>
    </submittedName>
</protein>
<name>A0ABY4HPB5_9FLAO</name>